<dbReference type="GO" id="GO:0016020">
    <property type="term" value="C:membrane"/>
    <property type="evidence" value="ECO:0007669"/>
    <property type="project" value="UniProtKB-SubCell"/>
</dbReference>
<comment type="similarity">
    <text evidence="2">Belongs to the LemA family.</text>
</comment>
<evidence type="ECO:0000256" key="6">
    <source>
        <dbReference type="SAM" id="Phobius"/>
    </source>
</evidence>
<evidence type="ECO:0008006" key="9">
    <source>
        <dbReference type="Google" id="ProtNLM"/>
    </source>
</evidence>
<dbReference type="Gene3D" id="1.20.1440.20">
    <property type="entry name" value="LemA-like domain"/>
    <property type="match status" value="1"/>
</dbReference>
<dbReference type="InterPro" id="IPR007156">
    <property type="entry name" value="MamQ_LemA"/>
</dbReference>
<reference evidence="7 8" key="1">
    <citation type="journal article" date="2016" name="Nat. Commun.">
        <title>Thousands of microbial genomes shed light on interconnected biogeochemical processes in an aquifer system.</title>
        <authorList>
            <person name="Anantharaman K."/>
            <person name="Brown C.T."/>
            <person name="Hug L.A."/>
            <person name="Sharon I."/>
            <person name="Castelle C.J."/>
            <person name="Probst A.J."/>
            <person name="Thomas B.C."/>
            <person name="Singh A."/>
            <person name="Wilkins M.J."/>
            <person name="Karaoz U."/>
            <person name="Brodie E.L."/>
            <person name="Williams K.H."/>
            <person name="Hubbard S.S."/>
            <person name="Banfield J.F."/>
        </authorList>
    </citation>
    <scope>NUCLEOTIDE SEQUENCE [LARGE SCALE GENOMIC DNA]</scope>
</reference>
<dbReference type="SUPFAM" id="SSF140478">
    <property type="entry name" value="LemA-like"/>
    <property type="match status" value="1"/>
</dbReference>
<protein>
    <recommendedName>
        <fullName evidence="9">LemA family protein</fullName>
    </recommendedName>
</protein>
<evidence type="ECO:0000313" key="8">
    <source>
        <dbReference type="Proteomes" id="UP000176815"/>
    </source>
</evidence>
<dbReference type="Proteomes" id="UP000176815">
    <property type="component" value="Unassembled WGS sequence"/>
</dbReference>
<proteinExistence type="inferred from homology"/>
<comment type="caution">
    <text evidence="7">The sequence shown here is derived from an EMBL/GenBank/DDBJ whole genome shotgun (WGS) entry which is preliminary data.</text>
</comment>
<name>A0A1F4X8K7_UNCKA</name>
<dbReference type="EMBL" id="MEWG01000008">
    <property type="protein sequence ID" value="OGC78035.1"/>
    <property type="molecule type" value="Genomic_DNA"/>
</dbReference>
<dbReference type="InterPro" id="IPR023353">
    <property type="entry name" value="LemA-like_dom_sf"/>
</dbReference>
<evidence type="ECO:0000256" key="2">
    <source>
        <dbReference type="ARBA" id="ARBA00008854"/>
    </source>
</evidence>
<keyword evidence="3 6" id="KW-0812">Transmembrane</keyword>
<dbReference type="PANTHER" id="PTHR34478:SF2">
    <property type="entry name" value="MEMBRANE PROTEIN"/>
    <property type="match status" value="1"/>
</dbReference>
<keyword evidence="5 6" id="KW-0472">Membrane</keyword>
<evidence type="ECO:0000313" key="7">
    <source>
        <dbReference type="EMBL" id="OGC78035.1"/>
    </source>
</evidence>
<comment type="subcellular location">
    <subcellularLocation>
        <location evidence="1">Membrane</location>
        <topology evidence="1">Single-pass membrane protein</topology>
    </subcellularLocation>
</comment>
<sequence length="183" mass="20590">MDPFIFVVILIVLVLGYVVTIYNSLASLKVKIKEAWSQIDVQLKRRTDLIPNLVETVKGYATHEQSVFENVTKARAALMGAKTPEEAGNADNMLQGALKSLFAVAEAYPELKAQEGFVNLQKELSDTEDKVSYSRQFYNSVVRQFNEKIVMFPSNILAGILGFKQEQFFEANDAEREAVKVDF</sequence>
<accession>A0A1F4X8K7</accession>
<dbReference type="Pfam" id="PF04011">
    <property type="entry name" value="LemA"/>
    <property type="match status" value="1"/>
</dbReference>
<gene>
    <name evidence="7" type="ORF">A2619_03055</name>
</gene>
<dbReference type="PANTHER" id="PTHR34478">
    <property type="entry name" value="PROTEIN LEMA"/>
    <property type="match status" value="1"/>
</dbReference>
<dbReference type="AlphaFoldDB" id="A0A1F4X8K7"/>
<evidence type="ECO:0000256" key="1">
    <source>
        <dbReference type="ARBA" id="ARBA00004167"/>
    </source>
</evidence>
<evidence type="ECO:0000256" key="3">
    <source>
        <dbReference type="ARBA" id="ARBA00022692"/>
    </source>
</evidence>
<keyword evidence="4 6" id="KW-1133">Transmembrane helix</keyword>
<evidence type="ECO:0000256" key="5">
    <source>
        <dbReference type="ARBA" id="ARBA00023136"/>
    </source>
</evidence>
<organism evidence="7 8">
    <name type="scientific">candidate division WWE3 bacterium RIFOXYD1_FULL_39_9</name>
    <dbReference type="NCBI Taxonomy" id="1802649"/>
    <lineage>
        <taxon>Bacteria</taxon>
        <taxon>Katanobacteria</taxon>
    </lineage>
</organism>
<evidence type="ECO:0000256" key="4">
    <source>
        <dbReference type="ARBA" id="ARBA00022989"/>
    </source>
</evidence>
<feature type="transmembrane region" description="Helical" evidence="6">
    <location>
        <begin position="6"/>
        <end position="25"/>
    </location>
</feature>